<dbReference type="Proteomes" id="UP000002318">
    <property type="component" value="Chromosome"/>
</dbReference>
<dbReference type="STRING" id="573413.Spirs_2809"/>
<dbReference type="KEGG" id="ssm:Spirs_2809"/>
<protein>
    <submittedName>
        <fullName evidence="1">Uncharacterized protein</fullName>
    </submittedName>
</protein>
<dbReference type="EMBL" id="CP002116">
    <property type="protein sequence ID" value="ADK81912.1"/>
    <property type="molecule type" value="Genomic_DNA"/>
</dbReference>
<dbReference type="RefSeq" id="WP_013255372.1">
    <property type="nucleotide sequence ID" value="NC_014364.1"/>
</dbReference>
<evidence type="ECO:0000313" key="2">
    <source>
        <dbReference type="Proteomes" id="UP000002318"/>
    </source>
</evidence>
<dbReference type="HOGENOM" id="CLU_098962_0_0_12"/>
<dbReference type="AlphaFoldDB" id="E1R227"/>
<reference evidence="1 2" key="1">
    <citation type="journal article" date="2010" name="Stand. Genomic Sci.">
        <title>Complete genome sequence of Spirochaeta smaragdinae type strain (SEBR 4228).</title>
        <authorList>
            <person name="Mavromatis K."/>
            <person name="Yasawong M."/>
            <person name="Chertkov O."/>
            <person name="Lapidus A."/>
            <person name="Lucas S."/>
            <person name="Nolan M."/>
            <person name="Del Rio T.G."/>
            <person name="Tice H."/>
            <person name="Cheng J.F."/>
            <person name="Pitluck S."/>
            <person name="Liolios K."/>
            <person name="Ivanova N."/>
            <person name="Tapia R."/>
            <person name="Han C."/>
            <person name="Bruce D."/>
            <person name="Goodwin L."/>
            <person name="Pati A."/>
            <person name="Chen A."/>
            <person name="Palaniappan K."/>
            <person name="Land M."/>
            <person name="Hauser L."/>
            <person name="Chang Y.J."/>
            <person name="Jeffries C.D."/>
            <person name="Detter J.C."/>
            <person name="Rohde M."/>
            <person name="Brambilla E."/>
            <person name="Spring S."/>
            <person name="Goker M."/>
            <person name="Sikorski J."/>
            <person name="Woyke T."/>
            <person name="Bristow J."/>
            <person name="Eisen J.A."/>
            <person name="Markowitz V."/>
            <person name="Hugenholtz P."/>
            <person name="Klenk H.P."/>
            <person name="Kyrpides N.C."/>
        </authorList>
    </citation>
    <scope>NUCLEOTIDE SEQUENCE [LARGE SCALE GENOMIC DNA]</scope>
    <source>
        <strain evidence="2">DSM 11293 / JCM 15392 / SEBR 4228</strain>
    </source>
</reference>
<organism evidence="1 2">
    <name type="scientific">Sediminispirochaeta smaragdinae (strain DSM 11293 / JCM 15392 / SEBR 4228)</name>
    <name type="common">Spirochaeta smaragdinae</name>
    <dbReference type="NCBI Taxonomy" id="573413"/>
    <lineage>
        <taxon>Bacteria</taxon>
        <taxon>Pseudomonadati</taxon>
        <taxon>Spirochaetota</taxon>
        <taxon>Spirochaetia</taxon>
        <taxon>Spirochaetales</taxon>
        <taxon>Spirochaetaceae</taxon>
        <taxon>Sediminispirochaeta</taxon>
    </lineage>
</organism>
<name>E1R227_SEDSS</name>
<dbReference type="OrthoDB" id="188081at2"/>
<sequence>MTALELINIALTRMNESKLTSITIDTYVADLCRLFLKPVADEVTLEEDWQFARKREALRTDDEGENQTDYGYMYRLPADCLFPRQLRSKGQYEIEDGRLYTGDEAAVLIYTRSMVEIAHDDENGLDIPVLVTSFPVTFAQAVACRLGSQIGPKISDNFNLASALGQEYMVMLEKTKAFDGMLSPAEDEAVELWSDIQ</sequence>
<evidence type="ECO:0000313" key="1">
    <source>
        <dbReference type="EMBL" id="ADK81912.1"/>
    </source>
</evidence>
<keyword evidence="2" id="KW-1185">Reference proteome</keyword>
<accession>E1R227</accession>
<proteinExistence type="predicted"/>
<gene>
    <name evidence="1" type="ordered locus">Spirs_2809</name>
</gene>